<sequence length="438" mass="50190">MPVLGNGVSCLFWKDRWINNKSVDMVAPLLLDFVDKRTLRTRTVAQGLPAHAWVHDLSAGLSVPALVQYLNLWNELSSVHLVEDMADSFTWIWTTSKEFSVKSAYLAFFEGRTLWAWHDPIWKCKAPLKFKLFAWKVAWNRCWTGERRLRHGLTNDDSCTFCLQHSETIDHLLLQCPFSQIIWFEVLKGLDRTSLLPTNVDGLLEWWPRVLESWPTKLKPQARSLFLLVLRSIWIERNNRIFKNKSRYQSIAWKNNRKRRWSPGSHAGDADVYKEAKPATGATARAALWCRPASPQQGITPLAAAASQPALLLNRRRTRPPGRHGRFSIFPATRFPHVLPTRRRASFEGADHLAAMTATPFPPLRRREPNTTGAHPSAHIRRRAIRKAMLRLIPLPGRLLLHFPDAARMSSLECDRALKGSDVTIRREWQPLHVLAAG</sequence>
<dbReference type="InterPro" id="IPR026960">
    <property type="entry name" value="RVT-Znf"/>
</dbReference>
<proteinExistence type="predicted"/>
<dbReference type="Pfam" id="PF13966">
    <property type="entry name" value="zf-RVT"/>
    <property type="match status" value="1"/>
</dbReference>
<dbReference type="EMBL" id="JAUUTY010000006">
    <property type="protein sequence ID" value="KAK1618028.1"/>
    <property type="molecule type" value="Genomic_DNA"/>
</dbReference>
<gene>
    <name evidence="2" type="ORF">QYE76_023545</name>
</gene>
<accession>A0AAD8REY6</accession>
<name>A0AAD8REY6_LOLMU</name>
<dbReference type="Proteomes" id="UP001231189">
    <property type="component" value="Unassembled WGS sequence"/>
</dbReference>
<dbReference type="AlphaFoldDB" id="A0AAD8REY6"/>
<dbReference type="PANTHER" id="PTHR36617:SF17">
    <property type="entry name" value="OS01G0114800 PROTEIN"/>
    <property type="match status" value="1"/>
</dbReference>
<evidence type="ECO:0000259" key="1">
    <source>
        <dbReference type="Pfam" id="PF13966"/>
    </source>
</evidence>
<keyword evidence="3" id="KW-1185">Reference proteome</keyword>
<evidence type="ECO:0000313" key="2">
    <source>
        <dbReference type="EMBL" id="KAK1618028.1"/>
    </source>
</evidence>
<comment type="caution">
    <text evidence="2">The sequence shown here is derived from an EMBL/GenBank/DDBJ whole genome shotgun (WGS) entry which is preliminary data.</text>
</comment>
<reference evidence="2" key="1">
    <citation type="submission" date="2023-07" db="EMBL/GenBank/DDBJ databases">
        <title>A chromosome-level genome assembly of Lolium multiflorum.</title>
        <authorList>
            <person name="Chen Y."/>
            <person name="Copetti D."/>
            <person name="Kolliker R."/>
            <person name="Studer B."/>
        </authorList>
    </citation>
    <scope>NUCLEOTIDE SEQUENCE</scope>
    <source>
        <strain evidence="2">02402/16</strain>
        <tissue evidence="2">Leaf</tissue>
    </source>
</reference>
<evidence type="ECO:0000313" key="3">
    <source>
        <dbReference type="Proteomes" id="UP001231189"/>
    </source>
</evidence>
<feature type="domain" description="Reverse transcriptase zinc-binding" evidence="1">
    <location>
        <begin position="99"/>
        <end position="183"/>
    </location>
</feature>
<protein>
    <recommendedName>
        <fullName evidence="1">Reverse transcriptase zinc-binding domain-containing protein</fullName>
    </recommendedName>
</protein>
<dbReference type="PANTHER" id="PTHR36617">
    <property type="entry name" value="PROTEIN, PUTATIVE-RELATED"/>
    <property type="match status" value="1"/>
</dbReference>
<organism evidence="2 3">
    <name type="scientific">Lolium multiflorum</name>
    <name type="common">Italian ryegrass</name>
    <name type="synonym">Lolium perenne subsp. multiflorum</name>
    <dbReference type="NCBI Taxonomy" id="4521"/>
    <lineage>
        <taxon>Eukaryota</taxon>
        <taxon>Viridiplantae</taxon>
        <taxon>Streptophyta</taxon>
        <taxon>Embryophyta</taxon>
        <taxon>Tracheophyta</taxon>
        <taxon>Spermatophyta</taxon>
        <taxon>Magnoliopsida</taxon>
        <taxon>Liliopsida</taxon>
        <taxon>Poales</taxon>
        <taxon>Poaceae</taxon>
        <taxon>BOP clade</taxon>
        <taxon>Pooideae</taxon>
        <taxon>Poodae</taxon>
        <taxon>Poeae</taxon>
        <taxon>Poeae Chloroplast Group 2 (Poeae type)</taxon>
        <taxon>Loliodinae</taxon>
        <taxon>Loliinae</taxon>
        <taxon>Lolium</taxon>
    </lineage>
</organism>